<dbReference type="Pfam" id="PF06378">
    <property type="entry name" value="SSAP_Sak"/>
    <property type="match status" value="1"/>
</dbReference>
<sequence>MTKTKFERPILPKDATEEDRRKAMFDALYSLDLSDKLERRENDKLNYLSWANAWAEFKRAYPNAEYRIIKDPATNLPYFNDPNIGIMVYTEVTADGQTYEMWLPVMDAKNKAMKEQPYTYQVYDSYKKTYVEKTVQAATMFDINKAIMRCLVKNLAMFGLGLYVYAGEDLSNEENLVAENNLQKKQTTRRTKITTPSHTTTTTQQSTDKYLGIKAAISSCNDNASLLSLYNQHRNEVEGNVEIKALFTERKNQLKAA</sequence>
<comment type="caution">
    <text evidence="2">The sequence shown here is derived from an EMBL/GenBank/DDBJ whole genome shotgun (WGS) entry which is preliminary data.</text>
</comment>
<dbReference type="RefSeq" id="WP_205105853.1">
    <property type="nucleotide sequence ID" value="NZ_JACJJG010000125.1"/>
</dbReference>
<gene>
    <name evidence="2" type="ORF">H6A34_12915</name>
</gene>
<name>A0A938WUR0_9BACT</name>
<keyword evidence="3" id="KW-1185">Reference proteome</keyword>
<accession>A0A938WUR0</accession>
<evidence type="ECO:0000313" key="3">
    <source>
        <dbReference type="Proteomes" id="UP000706891"/>
    </source>
</evidence>
<reference evidence="2" key="2">
    <citation type="journal article" date="2021" name="Sci. Rep.">
        <title>The distribution of antibiotic resistance genes in chicken gut microbiota commensals.</title>
        <authorList>
            <person name="Juricova H."/>
            <person name="Matiasovicova J."/>
            <person name="Kubasova T."/>
            <person name="Cejkova D."/>
            <person name="Rychlik I."/>
        </authorList>
    </citation>
    <scope>NUCLEOTIDE SEQUENCE</scope>
    <source>
        <strain evidence="2">An824</strain>
    </source>
</reference>
<dbReference type="Proteomes" id="UP000706891">
    <property type="component" value="Unassembled WGS sequence"/>
</dbReference>
<dbReference type="InterPro" id="IPR009425">
    <property type="entry name" value="DSRM_SSAP"/>
</dbReference>
<proteinExistence type="predicted"/>
<evidence type="ECO:0000259" key="1">
    <source>
        <dbReference type="Pfam" id="PF06378"/>
    </source>
</evidence>
<organism evidence="2 3">
    <name type="scientific">Marseilla massiliensis</name>
    <dbReference type="NCBI Taxonomy" id="1841864"/>
    <lineage>
        <taxon>Bacteria</taxon>
        <taxon>Pseudomonadati</taxon>
        <taxon>Bacteroidota</taxon>
        <taxon>Bacteroidia</taxon>
        <taxon>Bacteroidales</taxon>
        <taxon>Prevotellaceae</taxon>
        <taxon>Marseilla</taxon>
    </lineage>
</organism>
<reference evidence="2" key="1">
    <citation type="submission" date="2020-08" db="EMBL/GenBank/DDBJ databases">
        <authorList>
            <person name="Cejkova D."/>
            <person name="Kubasova T."/>
            <person name="Jahodarova E."/>
            <person name="Rychlik I."/>
        </authorList>
    </citation>
    <scope>NUCLEOTIDE SEQUENCE</scope>
    <source>
        <strain evidence="2">An824</strain>
    </source>
</reference>
<feature type="domain" description="SSAP RNA binding" evidence="1">
    <location>
        <begin position="24"/>
        <end position="180"/>
    </location>
</feature>
<dbReference type="AlphaFoldDB" id="A0A938WUR0"/>
<protein>
    <submittedName>
        <fullName evidence="2">DUF1071 domain-containing protein</fullName>
    </submittedName>
</protein>
<dbReference type="EMBL" id="JACJJG010000125">
    <property type="protein sequence ID" value="MBM6674768.1"/>
    <property type="molecule type" value="Genomic_DNA"/>
</dbReference>
<evidence type="ECO:0000313" key="2">
    <source>
        <dbReference type="EMBL" id="MBM6674768.1"/>
    </source>
</evidence>